<dbReference type="Pfam" id="PF13578">
    <property type="entry name" value="Methyltransf_24"/>
    <property type="match status" value="1"/>
</dbReference>
<dbReference type="EMBL" id="CAXAMN010026995">
    <property type="protein sequence ID" value="CAK9107495.1"/>
    <property type="molecule type" value="Genomic_DNA"/>
</dbReference>
<proteinExistence type="predicted"/>
<feature type="signal peptide" evidence="1">
    <location>
        <begin position="1"/>
        <end position="18"/>
    </location>
</feature>
<dbReference type="CDD" id="cd02440">
    <property type="entry name" value="AdoMet_MTases"/>
    <property type="match status" value="1"/>
</dbReference>
<keyword evidence="1" id="KW-0732">Signal</keyword>
<gene>
    <name evidence="2" type="ORF">CCMP2556_LOCUS50157</name>
</gene>
<dbReference type="InterPro" id="IPR029063">
    <property type="entry name" value="SAM-dependent_MTases_sf"/>
</dbReference>
<reference evidence="2 3" key="1">
    <citation type="submission" date="2024-02" db="EMBL/GenBank/DDBJ databases">
        <authorList>
            <person name="Chen Y."/>
            <person name="Shah S."/>
            <person name="Dougan E. K."/>
            <person name="Thang M."/>
            <person name="Chan C."/>
        </authorList>
    </citation>
    <scope>NUCLEOTIDE SEQUENCE [LARGE SCALE GENOMIC DNA]</scope>
</reference>
<dbReference type="SUPFAM" id="SSF53335">
    <property type="entry name" value="S-adenosyl-L-methionine-dependent methyltransferases"/>
    <property type="match status" value="1"/>
</dbReference>
<accession>A0ABP0S5B8</accession>
<feature type="chain" id="PRO_5047358806" evidence="1">
    <location>
        <begin position="19"/>
        <end position="463"/>
    </location>
</feature>
<name>A0ABP0S5B8_9DINO</name>
<evidence type="ECO:0000313" key="2">
    <source>
        <dbReference type="EMBL" id="CAK9107495.1"/>
    </source>
</evidence>
<dbReference type="Proteomes" id="UP001642484">
    <property type="component" value="Unassembled WGS sequence"/>
</dbReference>
<protein>
    <submittedName>
        <fullName evidence="2">Uncharacterized protein</fullName>
    </submittedName>
</protein>
<keyword evidence="3" id="KW-1185">Reference proteome</keyword>
<sequence length="463" mass="52992">MLLLWAVLFALQVRQRFGALQASVAGRIAPLESIQAKDRLDWVQLPGRLLGRCELPKGYTAGCKPLLLERVHNVRECLGVLGMTEGDTINYKGEVCQIQRCQEGQDELVLTTTYGPMEVYSVLCEALKDLPGLSTSRSKRIYVGKEEDYWTTSAEMKQDLRSFFMPLAANWTVLELGSYRGYTTRALAETFASVIAVDASEAFLNSNRRYNADRRNIFFVHLHSRVEGLRSLRQNEVQVAMVDAEHEYASVYRDTNQLLRYFRPSLKYLIFDDFGTDPGVMRAVREFVQSGRLRVLGGVGRKPPWTYRDQVIDSWEGVICEVMSNQSDVPMQRILGKWYTWFMSNLWESDDVIEFQKAGSCATSRGPGKWRLDHSQDRIMWLEWPSHKPLSMGGSNPERPVLEAWRLQFDEEWEKFAAIRADGRGTATGVDQEVMHSVVRRLFVSVNHEFCNSANECDPSLQR</sequence>
<organism evidence="2 3">
    <name type="scientific">Durusdinium trenchii</name>
    <dbReference type="NCBI Taxonomy" id="1381693"/>
    <lineage>
        <taxon>Eukaryota</taxon>
        <taxon>Sar</taxon>
        <taxon>Alveolata</taxon>
        <taxon>Dinophyceae</taxon>
        <taxon>Suessiales</taxon>
        <taxon>Symbiodiniaceae</taxon>
        <taxon>Durusdinium</taxon>
    </lineage>
</organism>
<comment type="caution">
    <text evidence="2">The sequence shown here is derived from an EMBL/GenBank/DDBJ whole genome shotgun (WGS) entry which is preliminary data.</text>
</comment>
<dbReference type="Gene3D" id="3.40.50.150">
    <property type="entry name" value="Vaccinia Virus protein VP39"/>
    <property type="match status" value="1"/>
</dbReference>
<evidence type="ECO:0000256" key="1">
    <source>
        <dbReference type="SAM" id="SignalP"/>
    </source>
</evidence>
<evidence type="ECO:0000313" key="3">
    <source>
        <dbReference type="Proteomes" id="UP001642484"/>
    </source>
</evidence>